<organism evidence="2 3">
    <name type="scientific">Marinobacterium iners DSM 11526</name>
    <dbReference type="NCBI Taxonomy" id="1122198"/>
    <lineage>
        <taxon>Bacteria</taxon>
        <taxon>Pseudomonadati</taxon>
        <taxon>Pseudomonadota</taxon>
        <taxon>Gammaproteobacteria</taxon>
        <taxon>Oceanospirillales</taxon>
        <taxon>Oceanospirillaceae</taxon>
        <taxon>Marinobacterium</taxon>
    </lineage>
</organism>
<dbReference type="PANTHER" id="PTHR33525">
    <property type="match status" value="1"/>
</dbReference>
<sequence length="438" mass="47932">MSVDIGTFSEMSTPAQQVRLVLLHDRQGKVLALLPPSRMLDLTSVAKLYGRELQATRVDDARRFFTQPGLQTEAGQAKLLSLPLLLDSSLGEAPLRCNELHSGLCFTLSSVPTHDQVSRGQVSCDPATSGMGSAGLDDATVITRAVERFTSLRVQQRLEDTLGLPGLSQTMRKIVMLRSDPEAGVDELVPVVKLDPSLSAQVMGWASSPYYAAPGRVRSIEDAIIRVLGFDLVINLALGVAMGQVLRLPEDTPRGTVPYWEQAVYTATLSEKLARSIPLERRPRPGLAYLAGLLHNFGYLVLGHLFPPHFSRLSRHIEANPQLEQSLIEQEVLHVTREQVGGWLLESWKLPAEVSVAVRYQHEPGFEGEHAEYARLLYLASRLLRQHGMSAGPAGPLPDEVMQELGLQQADLEQAMLVLKADAEGLSQLSDLFSGSVS</sequence>
<dbReference type="InterPro" id="IPR052340">
    <property type="entry name" value="RNase_Y/CdgJ"/>
</dbReference>
<dbReference type="InterPro" id="IPR013976">
    <property type="entry name" value="HDOD"/>
</dbReference>
<dbReference type="RefSeq" id="WP_254775003.1">
    <property type="nucleotide sequence ID" value="NZ_FNRJ01000007.1"/>
</dbReference>
<dbReference type="InterPro" id="IPR014627">
    <property type="entry name" value="UCP036888_HDGYP-like"/>
</dbReference>
<feature type="domain" description="HDOD" evidence="1">
    <location>
        <begin position="164"/>
        <end position="364"/>
    </location>
</feature>
<dbReference type="Gene3D" id="3.90.960.10">
    <property type="entry name" value="YbaK/aminoacyl-tRNA synthetase-associated domain"/>
    <property type="match status" value="1"/>
</dbReference>
<dbReference type="PANTHER" id="PTHR33525:SF3">
    <property type="entry name" value="RIBONUCLEASE Y"/>
    <property type="match status" value="1"/>
</dbReference>
<gene>
    <name evidence="2" type="ORF">SAMN02745729_10716</name>
</gene>
<evidence type="ECO:0000313" key="3">
    <source>
        <dbReference type="Proteomes" id="UP000242469"/>
    </source>
</evidence>
<evidence type="ECO:0000313" key="2">
    <source>
        <dbReference type="EMBL" id="SEA76328.1"/>
    </source>
</evidence>
<dbReference type="Pfam" id="PF08668">
    <property type="entry name" value="HDOD"/>
    <property type="match status" value="1"/>
</dbReference>
<keyword evidence="3" id="KW-1185">Reference proteome</keyword>
<proteinExistence type="predicted"/>
<dbReference type="GO" id="GO:0002161">
    <property type="term" value="F:aminoacyl-tRNA deacylase activity"/>
    <property type="evidence" value="ECO:0007669"/>
    <property type="project" value="InterPro"/>
</dbReference>
<dbReference type="Gene3D" id="1.10.3210.10">
    <property type="entry name" value="Hypothetical protein af1432"/>
    <property type="match status" value="1"/>
</dbReference>
<dbReference type="STRING" id="1122198.SAMN02745729_10716"/>
<dbReference type="PIRSF" id="PIRSF036888">
    <property type="entry name" value="HDGYPm_UCP036888"/>
    <property type="match status" value="1"/>
</dbReference>
<name>A0A1H4DV01_9GAMM</name>
<dbReference type="InterPro" id="IPR036754">
    <property type="entry name" value="YbaK/aa-tRNA-synt-asso_dom_sf"/>
</dbReference>
<dbReference type="SUPFAM" id="SSF109604">
    <property type="entry name" value="HD-domain/PDEase-like"/>
    <property type="match status" value="1"/>
</dbReference>
<dbReference type="Proteomes" id="UP000242469">
    <property type="component" value="Unassembled WGS sequence"/>
</dbReference>
<reference evidence="3" key="1">
    <citation type="submission" date="2016-10" db="EMBL/GenBank/DDBJ databases">
        <authorList>
            <person name="Varghese N."/>
            <person name="Submissions S."/>
        </authorList>
    </citation>
    <scope>NUCLEOTIDE SEQUENCE [LARGE SCALE GENOMIC DNA]</scope>
    <source>
        <strain evidence="3">DSM 11526</strain>
    </source>
</reference>
<accession>A0A1H4DV01</accession>
<evidence type="ECO:0000259" key="1">
    <source>
        <dbReference type="PROSITE" id="PS51833"/>
    </source>
</evidence>
<dbReference type="EMBL" id="FNRJ01000007">
    <property type="protein sequence ID" value="SEA76328.1"/>
    <property type="molecule type" value="Genomic_DNA"/>
</dbReference>
<dbReference type="PROSITE" id="PS51833">
    <property type="entry name" value="HDOD"/>
    <property type="match status" value="1"/>
</dbReference>
<dbReference type="AlphaFoldDB" id="A0A1H4DV01"/>
<protein>
    <submittedName>
        <fullName evidence="2">HD-like signal output (HDOD) domain, no enzymatic activity</fullName>
    </submittedName>
</protein>